<dbReference type="Gene3D" id="3.40.30.10">
    <property type="entry name" value="Glutaredoxin"/>
    <property type="match status" value="1"/>
</dbReference>
<dbReference type="AlphaFoldDB" id="A0A1M6BLR7"/>
<dbReference type="InterPro" id="IPR036249">
    <property type="entry name" value="Thioredoxin-like_sf"/>
</dbReference>
<dbReference type="EMBL" id="FQYQ01000002">
    <property type="protein sequence ID" value="SHI49669.1"/>
    <property type="molecule type" value="Genomic_DNA"/>
</dbReference>
<dbReference type="Proteomes" id="UP000184185">
    <property type="component" value="Unassembled WGS sequence"/>
</dbReference>
<keyword evidence="2" id="KW-1185">Reference proteome</keyword>
<evidence type="ECO:0000313" key="2">
    <source>
        <dbReference type="Proteomes" id="UP000184185"/>
    </source>
</evidence>
<dbReference type="SUPFAM" id="SSF52833">
    <property type="entry name" value="Thioredoxin-like"/>
    <property type="match status" value="1"/>
</dbReference>
<sequence>MIKIYGMPTCPYCDYIHEQIKGRESEFEYINIGENIRNMGAFTRLRDTNSVFDHCKEIGDVGIPAFVFEDGRVSIDPADAGLIEYGTVDACSIEDHKSGRKGC</sequence>
<accession>A0A1M6BLR7</accession>
<dbReference type="RefSeq" id="WP_072912320.1">
    <property type="nucleotide sequence ID" value="NZ_FQYQ01000002.1"/>
</dbReference>
<proteinExistence type="predicted"/>
<reference evidence="1 2" key="1">
    <citation type="submission" date="2016-11" db="EMBL/GenBank/DDBJ databases">
        <authorList>
            <person name="Jaros S."/>
            <person name="Januszkiewicz K."/>
            <person name="Wedrychowicz H."/>
        </authorList>
    </citation>
    <scope>NUCLEOTIDE SEQUENCE [LARGE SCALE GENOMIC DNA]</scope>
    <source>
        <strain evidence="1 2">DSM 14809</strain>
    </source>
</reference>
<gene>
    <name evidence="1" type="ORF">SAMN02745725_00520</name>
</gene>
<organism evidence="1 2">
    <name type="scientific">Pseudobutyrivibrio xylanivorans DSM 14809</name>
    <dbReference type="NCBI Taxonomy" id="1123012"/>
    <lineage>
        <taxon>Bacteria</taxon>
        <taxon>Bacillati</taxon>
        <taxon>Bacillota</taxon>
        <taxon>Clostridia</taxon>
        <taxon>Lachnospirales</taxon>
        <taxon>Lachnospiraceae</taxon>
        <taxon>Pseudobutyrivibrio</taxon>
    </lineage>
</organism>
<protein>
    <submittedName>
        <fullName evidence="1">Glutaredoxin-related protein</fullName>
    </submittedName>
</protein>
<name>A0A1M6BLR7_PSEXY</name>
<evidence type="ECO:0000313" key="1">
    <source>
        <dbReference type="EMBL" id="SHI49669.1"/>
    </source>
</evidence>
<dbReference type="OrthoDB" id="5679012at2"/>